<proteinExistence type="predicted"/>
<dbReference type="EMBL" id="CP009687">
    <property type="protein sequence ID" value="AKL96046.1"/>
    <property type="molecule type" value="Genomic_DNA"/>
</dbReference>
<dbReference type="Proteomes" id="UP000035704">
    <property type="component" value="Chromosome"/>
</dbReference>
<gene>
    <name evidence="1" type="ORF">CACET_c26010</name>
</gene>
<keyword evidence="2" id="KW-1185">Reference proteome</keyword>
<dbReference type="KEGG" id="cace:CACET_c26010"/>
<protein>
    <submittedName>
        <fullName evidence="1">Uncharacterized protein</fullName>
    </submittedName>
</protein>
<dbReference type="STRING" id="84022.CACET_c26010"/>
<accession>A0A0D8IAH3</accession>
<dbReference type="OrthoDB" id="1931737at2"/>
<evidence type="ECO:0000313" key="2">
    <source>
        <dbReference type="Proteomes" id="UP000035704"/>
    </source>
</evidence>
<sequence length="145" mass="16577">MKKRVVVIVSAGIIAAVSIGGYAFAQGANEKRINDVQERVRIEGTTYRGNNNHCGNSEEMIEIMKENGFEDMAQWMENGDFKSMDEFMNNLSDEDYEKMITLTRDNGYGNMSRMMESIGREGMINMHNSMMDSDGSRLNMMKRFQ</sequence>
<dbReference type="AlphaFoldDB" id="A0A0D8IAH3"/>
<dbReference type="PATRIC" id="fig|84022.5.peg.109"/>
<organism evidence="1 2">
    <name type="scientific">Clostridium aceticum</name>
    <dbReference type="NCBI Taxonomy" id="84022"/>
    <lineage>
        <taxon>Bacteria</taxon>
        <taxon>Bacillati</taxon>
        <taxon>Bacillota</taxon>
        <taxon>Clostridia</taxon>
        <taxon>Eubacteriales</taxon>
        <taxon>Clostridiaceae</taxon>
        <taxon>Clostridium</taxon>
    </lineage>
</organism>
<evidence type="ECO:0000313" key="1">
    <source>
        <dbReference type="EMBL" id="AKL96046.1"/>
    </source>
</evidence>
<dbReference type="RefSeq" id="WP_044824698.1">
    <property type="nucleotide sequence ID" value="NZ_CP009687.1"/>
</dbReference>
<reference evidence="1 2" key="1">
    <citation type="submission" date="2014-10" db="EMBL/GenBank/DDBJ databases">
        <title>Genome sequence of Clostridium aceticum DSM 1496.</title>
        <authorList>
            <person name="Poehlein A."/>
            <person name="Schiel-Bengelsdorf B."/>
            <person name="Gottschalk G."/>
            <person name="Duerre P."/>
            <person name="Daniel R."/>
        </authorList>
    </citation>
    <scope>NUCLEOTIDE SEQUENCE [LARGE SCALE GENOMIC DNA]</scope>
    <source>
        <strain evidence="1 2">DSM 1496</strain>
    </source>
</reference>
<name>A0A0D8IAH3_9CLOT</name>